<keyword evidence="4" id="KW-1133">Transmembrane helix</keyword>
<dbReference type="FunFam" id="3.60.20.40:FF:000001">
    <property type="entry name" value="Gamma-glutamyltranspeptidase 1"/>
    <property type="match status" value="1"/>
</dbReference>
<dbReference type="Gene3D" id="3.60.20.40">
    <property type="match status" value="1"/>
</dbReference>
<feature type="binding site" evidence="3">
    <location>
        <position position="877"/>
    </location>
    <ligand>
        <name>L-glutamate</name>
        <dbReference type="ChEBI" id="CHEBI:29985"/>
    </ligand>
</feature>
<feature type="binding site" evidence="3">
    <location>
        <begin position="853"/>
        <end position="855"/>
    </location>
    <ligand>
        <name>L-glutamate</name>
        <dbReference type="ChEBI" id="CHEBI:29985"/>
    </ligand>
</feature>
<evidence type="ECO:0000256" key="3">
    <source>
        <dbReference type="PIRSR" id="PIRSR600101-2"/>
    </source>
</evidence>
<feature type="active site" description="Nucleophile" evidence="2">
    <location>
        <position position="835"/>
    </location>
</feature>
<evidence type="ECO:0000256" key="1">
    <source>
        <dbReference type="ARBA" id="ARBA00084097"/>
    </source>
</evidence>
<feature type="binding site" evidence="3">
    <location>
        <begin position="905"/>
        <end position="906"/>
    </location>
    <ligand>
        <name>L-glutamate</name>
        <dbReference type="ChEBI" id="CHEBI:29985"/>
    </ligand>
</feature>
<keyword evidence="4" id="KW-0812">Transmembrane</keyword>
<dbReference type="GO" id="GO:0036374">
    <property type="term" value="F:glutathione hydrolase activity"/>
    <property type="evidence" value="ECO:0007669"/>
    <property type="project" value="InterPro"/>
</dbReference>
<keyword evidence="1" id="KW-1199">Hemostasis impairing toxin</keyword>
<dbReference type="GO" id="GO:0005886">
    <property type="term" value="C:plasma membrane"/>
    <property type="evidence" value="ECO:0007669"/>
    <property type="project" value="TreeGrafter"/>
</dbReference>
<dbReference type="Gene3D" id="1.10.246.130">
    <property type="match status" value="1"/>
</dbReference>
<dbReference type="EMBL" id="CAJNOT010000182">
    <property type="protein sequence ID" value="CAF0882949.1"/>
    <property type="molecule type" value="Genomic_DNA"/>
</dbReference>
<dbReference type="FunFam" id="1.10.246.130:FF:000002">
    <property type="entry name" value="glutathione hydrolase 1 proenzyme"/>
    <property type="match status" value="1"/>
</dbReference>
<sequence length="1026" mass="112921">MPEDVPDRTIGGCRRANSTVCLFQFDDPCSDGLRCSVTTVQDFAMDDRFAEDVADQLNQTYAIIPFLVVAKWNRKKIDFNREMNEATFNHPEAIKSYRSYHDYLEEAIATIERKFHGQGLLLDVHQHAQGNYTMVGILLTGAKLNRDELSSTSIELLIQSSCSQNRSECIRGSKAFGTFMESKELGIAYPSLNNPKPDNKTFYSGGFITKNYISRINAIQAELSYVMRNEFDRRFYATRFAQALVDFILANDLLRTDNITLPHSHGRQIFIFTFVAVSVLVVVGVIIGLVLGLRRPFQNASEEVCSAGHETYIINGSSILGKYSRAAVAVDNGECSKVGRIILEKNGTTMDAALAAAICNGVMNTQSMGIGGGCVITIYSKKRNKAYSIIGREKAPLAANSTMFVGRKSMSLTGGLAIGVPGELRAYKKAYDEFGGGVLWKELFQPTIQLCREGFHVSEAQAQAIKETTRVILDDPAMSSSILGKYSRAAVAVDNGECSKVGRIILEKNGTTMDATLAAAICNGVMNAHSMGIGGGCVITIYSKKRNKVYSIIGREKAPLAANSTMFVGRTNMSATGGLAIGVPGELRAYKKAYDEFGGGVLWKELFQPTIQLCREGFHVSEAQAKAIKQTTRVILDDPAMRELFIKNPDTNELYVAGDLMKRPKLARTLEIIAEQGVDAFYTGELSDKIVKEIQDQGGIITKQDLADYDVDFQEALSIDLKSSITAYTTHAPTSGPILAFILNILQGYYVHENNIKKSTTTSSLFYHRLIEAFKFAYAKRSELGDPSKINITELIHNLTSKEYANNVRSRINDNKTFGFEYYGGAWLDKMTIGTAHLSVVGLDGDAVALSSTVNLFFGSKVLGPQTDIIYNNEMDDFSTPNTTNNFGVPASLANYIAPGKRPVSSMAPLIIMEKHNQRIQQVLGASGGTRITTSIAQVAMLNLWFNDDIKKAIDSPRLHSQLLPQEVVAERGFDHDILKRLKDRGHNITCGVYGRSVIQGIEWRDEVNQYWANCDIRKGGAPDGI</sequence>
<dbReference type="SUPFAM" id="SSF56235">
    <property type="entry name" value="N-terminal nucleophile aminohydrolases (Ntn hydrolases)"/>
    <property type="match status" value="2"/>
</dbReference>
<proteinExistence type="predicted"/>
<dbReference type="GO" id="GO:0006751">
    <property type="term" value="P:glutathione catabolic process"/>
    <property type="evidence" value="ECO:0007669"/>
    <property type="project" value="InterPro"/>
</dbReference>
<dbReference type="Gene3D" id="3.40.630.40">
    <property type="entry name" value="Zn-dependent exopeptidases"/>
    <property type="match status" value="1"/>
</dbReference>
<keyword evidence="1" id="KW-1202">Platelet aggregation activating toxin</keyword>
<dbReference type="PANTHER" id="PTHR11686">
    <property type="entry name" value="GAMMA GLUTAMYL TRANSPEPTIDASE"/>
    <property type="match status" value="1"/>
</dbReference>
<feature type="transmembrane region" description="Helical" evidence="4">
    <location>
        <begin position="269"/>
        <end position="293"/>
    </location>
</feature>
<dbReference type="Pfam" id="PF01019">
    <property type="entry name" value="G_glu_transpept"/>
    <property type="match status" value="2"/>
</dbReference>
<keyword evidence="1" id="KW-0800">Toxin</keyword>
<organism evidence="5 6">
    <name type="scientific">Rotaria sordida</name>
    <dbReference type="NCBI Taxonomy" id="392033"/>
    <lineage>
        <taxon>Eukaryota</taxon>
        <taxon>Metazoa</taxon>
        <taxon>Spiralia</taxon>
        <taxon>Gnathifera</taxon>
        <taxon>Rotifera</taxon>
        <taxon>Eurotatoria</taxon>
        <taxon>Bdelloidea</taxon>
        <taxon>Philodinida</taxon>
        <taxon>Philodinidae</taxon>
        <taxon>Rotaria</taxon>
    </lineage>
</organism>
<dbReference type="PRINTS" id="PR01210">
    <property type="entry name" value="GGTRANSPTASE"/>
</dbReference>
<protein>
    <recommendedName>
        <fullName evidence="7">Gamma-glutamyltranspeptidase 1</fullName>
    </recommendedName>
</protein>
<dbReference type="InterPro" id="IPR029055">
    <property type="entry name" value="Ntn_hydrolases_N"/>
</dbReference>
<comment type="caution">
    <text evidence="5">The sequence shown here is derived from an EMBL/GenBank/DDBJ whole genome shotgun (WGS) entry which is preliminary data.</text>
</comment>
<accession>A0A813YE19</accession>
<dbReference type="InterPro" id="IPR000101">
    <property type="entry name" value="GGT_peptidase"/>
</dbReference>
<keyword evidence="4" id="KW-0472">Membrane</keyword>
<evidence type="ECO:0000256" key="2">
    <source>
        <dbReference type="PIRSR" id="PIRSR600101-1"/>
    </source>
</evidence>
<dbReference type="NCBIfam" id="TIGR00066">
    <property type="entry name" value="g_glut_trans"/>
    <property type="match status" value="1"/>
</dbReference>
<evidence type="ECO:0000313" key="5">
    <source>
        <dbReference type="EMBL" id="CAF0882949.1"/>
    </source>
</evidence>
<dbReference type="Proteomes" id="UP000663864">
    <property type="component" value="Unassembled WGS sequence"/>
</dbReference>
<evidence type="ECO:0008006" key="7">
    <source>
        <dbReference type="Google" id="ProtNLM"/>
    </source>
</evidence>
<dbReference type="PANTHER" id="PTHR11686:SF9">
    <property type="entry name" value="RE13973P"/>
    <property type="match status" value="1"/>
</dbReference>
<dbReference type="InterPro" id="IPR043137">
    <property type="entry name" value="GGT_ssub_C"/>
</dbReference>
<evidence type="ECO:0000313" key="6">
    <source>
        <dbReference type="Proteomes" id="UP000663864"/>
    </source>
</evidence>
<dbReference type="AlphaFoldDB" id="A0A813YE19"/>
<feature type="binding site" evidence="3">
    <location>
        <position position="929"/>
    </location>
    <ligand>
        <name>L-glutamate</name>
        <dbReference type="ChEBI" id="CHEBI:29985"/>
    </ligand>
</feature>
<feature type="binding site" evidence="3">
    <location>
        <position position="555"/>
    </location>
    <ligand>
        <name>L-glutamate</name>
        <dbReference type="ChEBI" id="CHEBI:29985"/>
    </ligand>
</feature>
<name>A0A813YE19_9BILA</name>
<gene>
    <name evidence="5" type="ORF">ZHD862_LOCUS6480</name>
</gene>
<evidence type="ECO:0000256" key="4">
    <source>
        <dbReference type="SAM" id="Phobius"/>
    </source>
</evidence>
<reference evidence="5" key="1">
    <citation type="submission" date="2021-02" db="EMBL/GenBank/DDBJ databases">
        <authorList>
            <person name="Nowell W R."/>
        </authorList>
    </citation>
    <scope>NUCLEOTIDE SEQUENCE</scope>
</reference>
<dbReference type="InterPro" id="IPR043138">
    <property type="entry name" value="GGT_lsub"/>
</dbReference>